<evidence type="ECO:0000256" key="4">
    <source>
        <dbReference type="SAM" id="MobiDB-lite"/>
    </source>
</evidence>
<dbReference type="KEGG" id="dcr:108225590"/>
<dbReference type="Gene3D" id="2.60.40.420">
    <property type="entry name" value="Cupredoxins - blue copper proteins"/>
    <property type="match status" value="1"/>
</dbReference>
<dbReference type="GO" id="GO:0046872">
    <property type="term" value="F:metal ion binding"/>
    <property type="evidence" value="ECO:0007669"/>
    <property type="project" value="UniProtKB-KW"/>
</dbReference>
<dbReference type="PROSITE" id="PS51485">
    <property type="entry name" value="PHYTOCYANIN"/>
    <property type="match status" value="1"/>
</dbReference>
<dbReference type="EMBL" id="CP093348">
    <property type="protein sequence ID" value="WOH05713.1"/>
    <property type="molecule type" value="Genomic_DNA"/>
</dbReference>
<dbReference type="InterPro" id="IPR008972">
    <property type="entry name" value="Cupredoxin"/>
</dbReference>
<protein>
    <submittedName>
        <fullName evidence="6">Uncharacterized protein</fullName>
    </submittedName>
</protein>
<dbReference type="SUPFAM" id="SSF49503">
    <property type="entry name" value="Cupredoxins"/>
    <property type="match status" value="1"/>
</dbReference>
<feature type="chain" id="PRO_5043971644" evidence="5">
    <location>
        <begin position="24"/>
        <end position="219"/>
    </location>
</feature>
<evidence type="ECO:0000256" key="3">
    <source>
        <dbReference type="ARBA" id="ARBA00023180"/>
    </source>
</evidence>
<dbReference type="OrthoDB" id="687020at2759"/>
<feature type="signal peptide" evidence="5">
    <location>
        <begin position="1"/>
        <end position="23"/>
    </location>
</feature>
<reference evidence="6" key="2">
    <citation type="submission" date="2022-03" db="EMBL/GenBank/DDBJ databases">
        <title>Draft title - Genomic analysis of global carrot germplasm unveils the trajectory of domestication and the origin of high carotenoid orange carrot.</title>
        <authorList>
            <person name="Iorizzo M."/>
            <person name="Ellison S."/>
            <person name="Senalik D."/>
            <person name="Macko-Podgorni A."/>
            <person name="Grzebelus D."/>
            <person name="Bostan H."/>
            <person name="Rolling W."/>
            <person name="Curaba J."/>
            <person name="Simon P."/>
        </authorList>
    </citation>
    <scope>NUCLEOTIDE SEQUENCE</scope>
    <source>
        <tissue evidence="6">Leaf</tissue>
    </source>
</reference>
<reference evidence="6" key="1">
    <citation type="journal article" date="2016" name="Nat. Genet.">
        <title>A high-quality carrot genome assembly provides new insights into carotenoid accumulation and asterid genome evolution.</title>
        <authorList>
            <person name="Iorizzo M."/>
            <person name="Ellison S."/>
            <person name="Senalik D."/>
            <person name="Zeng P."/>
            <person name="Satapoomin P."/>
            <person name="Huang J."/>
            <person name="Bowman M."/>
            <person name="Iovene M."/>
            <person name="Sanseverino W."/>
            <person name="Cavagnaro P."/>
            <person name="Yildiz M."/>
            <person name="Macko-Podgorni A."/>
            <person name="Moranska E."/>
            <person name="Grzebelus E."/>
            <person name="Grzebelus D."/>
            <person name="Ashrafi H."/>
            <person name="Zheng Z."/>
            <person name="Cheng S."/>
            <person name="Spooner D."/>
            <person name="Van Deynze A."/>
            <person name="Simon P."/>
        </authorList>
    </citation>
    <scope>NUCLEOTIDE SEQUENCE</scope>
    <source>
        <tissue evidence="6">Leaf</tissue>
    </source>
</reference>
<keyword evidence="2" id="KW-0186">Copper</keyword>
<dbReference type="InterPro" id="IPR028871">
    <property type="entry name" value="BlueCu_1_BS"/>
</dbReference>
<sequence length="219" mass="22551">MSMVRTLVLCLAAAAMIVNSVIATTTFTVGGSTGGWDTATNLQAWSSSQAFSVGDSLIFQYTPNHNVLEVSKEDYDACQSSNPIQVYPSGATPISLTSPGSRYFICGAGGHCSLGMKVEIVTLAASAPLPALSPDITAQPSDPSTSPAAFFPSPTETPTSQQPANTGPTAIPSFPLTGSPQSFDPANALSTQPPPFSAAKVRTTSSIGFAILMLVSLFL</sequence>
<evidence type="ECO:0000256" key="1">
    <source>
        <dbReference type="ARBA" id="ARBA00022723"/>
    </source>
</evidence>
<dbReference type="GO" id="GO:0005886">
    <property type="term" value="C:plasma membrane"/>
    <property type="evidence" value="ECO:0007669"/>
    <property type="project" value="TreeGrafter"/>
</dbReference>
<dbReference type="FunFam" id="2.60.40.420:FF:000003">
    <property type="entry name" value="Blue copper"/>
    <property type="match status" value="1"/>
</dbReference>
<dbReference type="AlphaFoldDB" id="A0A161XF38"/>
<keyword evidence="3" id="KW-0325">Glycoprotein</keyword>
<dbReference type="Proteomes" id="UP000077755">
    <property type="component" value="Chromosome 6"/>
</dbReference>
<evidence type="ECO:0000313" key="6">
    <source>
        <dbReference type="EMBL" id="WOH05713.1"/>
    </source>
</evidence>
<evidence type="ECO:0000256" key="5">
    <source>
        <dbReference type="SAM" id="SignalP"/>
    </source>
</evidence>
<name>A0A161XF38_DAUCS</name>
<evidence type="ECO:0000313" key="7">
    <source>
        <dbReference type="Proteomes" id="UP000077755"/>
    </source>
</evidence>
<keyword evidence="5" id="KW-0732">Signal</keyword>
<dbReference type="PANTHER" id="PTHR33021:SF492">
    <property type="entry name" value="UCLACYANIN 1"/>
    <property type="match status" value="1"/>
</dbReference>
<dbReference type="Pfam" id="PF02298">
    <property type="entry name" value="Cu_bind_like"/>
    <property type="match status" value="1"/>
</dbReference>
<organism evidence="6 7">
    <name type="scientific">Daucus carota subsp. sativus</name>
    <name type="common">Carrot</name>
    <dbReference type="NCBI Taxonomy" id="79200"/>
    <lineage>
        <taxon>Eukaryota</taxon>
        <taxon>Viridiplantae</taxon>
        <taxon>Streptophyta</taxon>
        <taxon>Embryophyta</taxon>
        <taxon>Tracheophyta</taxon>
        <taxon>Spermatophyta</taxon>
        <taxon>Magnoliopsida</taxon>
        <taxon>eudicotyledons</taxon>
        <taxon>Gunneridae</taxon>
        <taxon>Pentapetalae</taxon>
        <taxon>asterids</taxon>
        <taxon>campanulids</taxon>
        <taxon>Apiales</taxon>
        <taxon>Apiaceae</taxon>
        <taxon>Apioideae</taxon>
        <taxon>Scandiceae</taxon>
        <taxon>Daucinae</taxon>
        <taxon>Daucus</taxon>
        <taxon>Daucus sect. Daucus</taxon>
    </lineage>
</organism>
<dbReference type="GO" id="GO:0009055">
    <property type="term" value="F:electron transfer activity"/>
    <property type="evidence" value="ECO:0007669"/>
    <property type="project" value="InterPro"/>
</dbReference>
<proteinExistence type="predicted"/>
<dbReference type="InterPro" id="IPR003245">
    <property type="entry name" value="Phytocyanin_dom"/>
</dbReference>
<keyword evidence="1" id="KW-0479">Metal-binding</keyword>
<dbReference type="Gramene" id="KZM91443">
    <property type="protein sequence ID" value="KZM91443"/>
    <property type="gene ID" value="DCAR_021192"/>
</dbReference>
<dbReference type="CDD" id="cd04216">
    <property type="entry name" value="Phytocyanin"/>
    <property type="match status" value="1"/>
</dbReference>
<evidence type="ECO:0000256" key="2">
    <source>
        <dbReference type="ARBA" id="ARBA00023008"/>
    </source>
</evidence>
<feature type="region of interest" description="Disordered" evidence="4">
    <location>
        <begin position="134"/>
        <end position="177"/>
    </location>
</feature>
<gene>
    <name evidence="6" type="ORF">DCAR_0625133</name>
</gene>
<dbReference type="PANTHER" id="PTHR33021">
    <property type="entry name" value="BLUE COPPER PROTEIN"/>
    <property type="match status" value="1"/>
</dbReference>
<accession>A0A161XF38</accession>
<feature type="compositionally biased region" description="Low complexity" evidence="4">
    <location>
        <begin position="134"/>
        <end position="164"/>
    </location>
</feature>
<dbReference type="PROSITE" id="PS00196">
    <property type="entry name" value="COPPER_BLUE"/>
    <property type="match status" value="1"/>
</dbReference>
<dbReference type="InterPro" id="IPR039391">
    <property type="entry name" value="Phytocyanin-like"/>
</dbReference>
<keyword evidence="7" id="KW-1185">Reference proteome</keyword>
<dbReference type="OMA" id="CSGANPI"/>